<dbReference type="Pfam" id="PF00043">
    <property type="entry name" value="GST_C"/>
    <property type="match status" value="1"/>
</dbReference>
<evidence type="ECO:0000313" key="8">
    <source>
        <dbReference type="Proteomes" id="UP000288805"/>
    </source>
</evidence>
<evidence type="ECO:0000259" key="5">
    <source>
        <dbReference type="PROSITE" id="PS50404"/>
    </source>
</evidence>
<dbReference type="InterPro" id="IPR036249">
    <property type="entry name" value="Thioredoxin-like_sf"/>
</dbReference>
<evidence type="ECO:0000256" key="3">
    <source>
        <dbReference type="ARBA" id="ARBA00047960"/>
    </source>
</evidence>
<comment type="caution">
    <text evidence="7">The sequence shown here is derived from an EMBL/GenBank/DDBJ whole genome shotgun (WGS) entry which is preliminary data.</text>
</comment>
<comment type="catalytic activity">
    <reaction evidence="3">
        <text>RX + glutathione = an S-substituted glutathione + a halide anion + H(+)</text>
        <dbReference type="Rhea" id="RHEA:16437"/>
        <dbReference type="ChEBI" id="CHEBI:15378"/>
        <dbReference type="ChEBI" id="CHEBI:16042"/>
        <dbReference type="ChEBI" id="CHEBI:17792"/>
        <dbReference type="ChEBI" id="CHEBI:57925"/>
        <dbReference type="ChEBI" id="CHEBI:90779"/>
        <dbReference type="EC" id="2.5.1.18"/>
    </reaction>
</comment>
<dbReference type="SFLD" id="SFLDS00019">
    <property type="entry name" value="Glutathione_Transferase_(cytos"/>
    <property type="match status" value="1"/>
</dbReference>
<dbReference type="SUPFAM" id="SSF47616">
    <property type="entry name" value="GST C-terminal domain-like"/>
    <property type="match status" value="1"/>
</dbReference>
<dbReference type="PANTHER" id="PTHR11260:SF762">
    <property type="entry name" value="GLUTATHIONE TRANSFERASE"/>
    <property type="match status" value="1"/>
</dbReference>
<organism evidence="7 8">
    <name type="scientific">Vitis vinifera</name>
    <name type="common">Grape</name>
    <dbReference type="NCBI Taxonomy" id="29760"/>
    <lineage>
        <taxon>Eukaryota</taxon>
        <taxon>Viridiplantae</taxon>
        <taxon>Streptophyta</taxon>
        <taxon>Embryophyta</taxon>
        <taxon>Tracheophyta</taxon>
        <taxon>Spermatophyta</taxon>
        <taxon>Magnoliopsida</taxon>
        <taxon>eudicotyledons</taxon>
        <taxon>Gunneridae</taxon>
        <taxon>Pentapetalae</taxon>
        <taxon>rosids</taxon>
        <taxon>Vitales</taxon>
        <taxon>Vitaceae</taxon>
        <taxon>Viteae</taxon>
        <taxon>Vitis</taxon>
    </lineage>
</organism>
<feature type="domain" description="GST N-terminal" evidence="5">
    <location>
        <begin position="84"/>
        <end position="163"/>
    </location>
</feature>
<gene>
    <name evidence="7" type="primary">HSP26-A_20</name>
    <name evidence="7" type="ORF">CK203_046492</name>
</gene>
<dbReference type="GO" id="GO:0004364">
    <property type="term" value="F:glutathione transferase activity"/>
    <property type="evidence" value="ECO:0007669"/>
    <property type="project" value="UniProtKB-EC"/>
</dbReference>
<dbReference type="FunFam" id="3.40.30.10:FF:000014">
    <property type="entry name" value="Tau class glutathione S-transferase"/>
    <property type="match status" value="1"/>
</dbReference>
<dbReference type="InterPro" id="IPR045074">
    <property type="entry name" value="GST_C_Tau"/>
</dbReference>
<dbReference type="CDD" id="cd03185">
    <property type="entry name" value="GST_C_Tau"/>
    <property type="match status" value="1"/>
</dbReference>
<dbReference type="InterPro" id="IPR004046">
    <property type="entry name" value="GST_C"/>
</dbReference>
<evidence type="ECO:0000313" key="7">
    <source>
        <dbReference type="EMBL" id="RVW97593.1"/>
    </source>
</evidence>
<dbReference type="Pfam" id="PF02798">
    <property type="entry name" value="GST_N"/>
    <property type="match status" value="1"/>
</dbReference>
<dbReference type="SFLD" id="SFLDG01152">
    <property type="entry name" value="Main.3:_Omega-_and_Tau-like"/>
    <property type="match status" value="1"/>
</dbReference>
<dbReference type="InterPro" id="IPR040079">
    <property type="entry name" value="Glutathione_S-Trfase"/>
</dbReference>
<dbReference type="SUPFAM" id="SSF52833">
    <property type="entry name" value="Thioredoxin-like"/>
    <property type="match status" value="1"/>
</dbReference>
<name>A0A438ILN2_VITVI</name>
<comment type="similarity">
    <text evidence="4">Belongs to the GST superfamily.</text>
</comment>
<evidence type="ECO:0000259" key="6">
    <source>
        <dbReference type="PROSITE" id="PS50405"/>
    </source>
</evidence>
<dbReference type="CDD" id="cd03058">
    <property type="entry name" value="GST_N_Tau"/>
    <property type="match status" value="1"/>
</dbReference>
<dbReference type="InterPro" id="IPR045073">
    <property type="entry name" value="Omega/Tau-like"/>
</dbReference>
<dbReference type="Gene3D" id="3.40.30.10">
    <property type="entry name" value="Glutaredoxin"/>
    <property type="match status" value="1"/>
</dbReference>
<dbReference type="InterPro" id="IPR004045">
    <property type="entry name" value="Glutathione_S-Trfase_N"/>
</dbReference>
<dbReference type="EC" id="2.5.1.18" evidence="1"/>
<evidence type="ECO:0000256" key="4">
    <source>
        <dbReference type="RuleBase" id="RU003494"/>
    </source>
</evidence>
<dbReference type="PROSITE" id="PS50405">
    <property type="entry name" value="GST_CTER"/>
    <property type="match status" value="1"/>
</dbReference>
<keyword evidence="2 7" id="KW-0808">Transferase</keyword>
<dbReference type="SFLD" id="SFLDG00358">
    <property type="entry name" value="Main_(cytGST)"/>
    <property type="match status" value="1"/>
</dbReference>
<evidence type="ECO:0000256" key="1">
    <source>
        <dbReference type="ARBA" id="ARBA00012452"/>
    </source>
</evidence>
<protein>
    <recommendedName>
        <fullName evidence="1">glutathione transferase</fullName>
        <ecNumber evidence="1">2.5.1.18</ecNumber>
    </recommendedName>
</protein>
<feature type="domain" description="GST C-terminal" evidence="6">
    <location>
        <begin position="168"/>
        <end position="292"/>
    </location>
</feature>
<dbReference type="InterPro" id="IPR010987">
    <property type="entry name" value="Glutathione-S-Trfase_C-like"/>
</dbReference>
<evidence type="ECO:0000256" key="2">
    <source>
        <dbReference type="ARBA" id="ARBA00022679"/>
    </source>
</evidence>
<dbReference type="PROSITE" id="PS50404">
    <property type="entry name" value="GST_NTER"/>
    <property type="match status" value="1"/>
</dbReference>
<dbReference type="Gene3D" id="1.20.1050.10">
    <property type="match status" value="1"/>
</dbReference>
<dbReference type="FunFam" id="1.20.1050.10:FF:000012">
    <property type="entry name" value="Tau class glutathione S-transferase"/>
    <property type="match status" value="1"/>
</dbReference>
<accession>A0A438ILN2</accession>
<dbReference type="AlphaFoldDB" id="A0A438ILN2"/>
<dbReference type="InterPro" id="IPR036282">
    <property type="entry name" value="Glutathione-S-Trfase_C_sf"/>
</dbReference>
<dbReference type="OrthoDB" id="4951845at2759"/>
<dbReference type="GO" id="GO:0006749">
    <property type="term" value="P:glutathione metabolic process"/>
    <property type="evidence" value="ECO:0007669"/>
    <property type="project" value="InterPro"/>
</dbReference>
<dbReference type="EMBL" id="QGNW01000099">
    <property type="protein sequence ID" value="RVW97593.1"/>
    <property type="molecule type" value="Genomic_DNA"/>
</dbReference>
<dbReference type="PANTHER" id="PTHR11260">
    <property type="entry name" value="GLUTATHIONE S-TRANSFERASE, GST, SUPERFAMILY, GST DOMAIN CONTAINING"/>
    <property type="match status" value="1"/>
</dbReference>
<proteinExistence type="inferred from homology"/>
<sequence length="312" mass="35703">MWTGIEDEEDGIVAMDGDGSNSVWWLRHLVGIVECGLSSEMKTMELWQWMEMATIACGYLQSLNAYIKELSCYFICRYQNIMAEEVKLFRTWSSPFALRIVWALKIKGVEYETIFEDLSDKSPSLLQYNPAHKKIPVLVHSGKPIAESYVILEYIDETWKETPLLPEDPYERAMARFWAKFGDDKVLTSIVWGVFIKEGNEQEEAMVEAMKNLWLLEEELRGKKFFGGERIGFVDLALGWLANLISILEDVAGLKIVDEDKFPLLSAWMKDFADSPIIKDNWPPRDKMIAKFQALRDAKLAAAASSTTSQCL</sequence>
<dbReference type="Proteomes" id="UP000288805">
    <property type="component" value="Unassembled WGS sequence"/>
</dbReference>
<reference evidence="7 8" key="1">
    <citation type="journal article" date="2018" name="PLoS Genet.">
        <title>Population sequencing reveals clonal diversity and ancestral inbreeding in the grapevine cultivar Chardonnay.</title>
        <authorList>
            <person name="Roach M.J."/>
            <person name="Johnson D.L."/>
            <person name="Bohlmann J."/>
            <person name="van Vuuren H.J."/>
            <person name="Jones S.J."/>
            <person name="Pretorius I.S."/>
            <person name="Schmidt S.A."/>
            <person name="Borneman A.R."/>
        </authorList>
    </citation>
    <scope>NUCLEOTIDE SEQUENCE [LARGE SCALE GENOMIC DNA]</scope>
    <source>
        <strain evidence="8">cv. Chardonnay</strain>
        <tissue evidence="7">Leaf</tissue>
    </source>
</reference>